<evidence type="ECO:0000313" key="1">
    <source>
        <dbReference type="EMBL" id="KAK3098944.1"/>
    </source>
</evidence>
<organism evidence="1 2">
    <name type="scientific">Pinctada imbricata</name>
    <name type="common">Atlantic pearl-oyster</name>
    <name type="synonym">Pinctada martensii</name>
    <dbReference type="NCBI Taxonomy" id="66713"/>
    <lineage>
        <taxon>Eukaryota</taxon>
        <taxon>Metazoa</taxon>
        <taxon>Spiralia</taxon>
        <taxon>Lophotrochozoa</taxon>
        <taxon>Mollusca</taxon>
        <taxon>Bivalvia</taxon>
        <taxon>Autobranchia</taxon>
        <taxon>Pteriomorphia</taxon>
        <taxon>Pterioida</taxon>
        <taxon>Pterioidea</taxon>
        <taxon>Pteriidae</taxon>
        <taxon>Pinctada</taxon>
    </lineage>
</organism>
<dbReference type="PANTHER" id="PTHR15319:SF1">
    <property type="entry name" value="TATA BOX-BINDING PROTEIN-ASSOCIATED FACTOR RNA POLYMERASE I SUBUNIT C"/>
    <property type="match status" value="1"/>
</dbReference>
<dbReference type="EMBL" id="VSWD01000007">
    <property type="protein sequence ID" value="KAK3098944.1"/>
    <property type="molecule type" value="Genomic_DNA"/>
</dbReference>
<gene>
    <name evidence="1" type="ORF">FSP39_024542</name>
</gene>
<dbReference type="Proteomes" id="UP001186944">
    <property type="component" value="Unassembled WGS sequence"/>
</dbReference>
<dbReference type="PANTHER" id="PTHR15319">
    <property type="entry name" value="TATA BOX-BINDING PROTEIN ASSOCIATED FACTOR RNA POLYMERASE I SUBUNIT C"/>
    <property type="match status" value="1"/>
</dbReference>
<reference evidence="1" key="1">
    <citation type="submission" date="2019-08" db="EMBL/GenBank/DDBJ databases">
        <title>The improved chromosome-level genome for the pearl oyster Pinctada fucata martensii using PacBio sequencing and Hi-C.</title>
        <authorList>
            <person name="Zheng Z."/>
        </authorList>
    </citation>
    <scope>NUCLEOTIDE SEQUENCE</scope>
    <source>
        <strain evidence="1">ZZ-2019</strain>
        <tissue evidence="1">Adductor muscle</tissue>
    </source>
</reference>
<keyword evidence="2" id="KW-1185">Reference proteome</keyword>
<protein>
    <submittedName>
        <fullName evidence="1">Uncharacterized protein</fullName>
    </submittedName>
</protein>
<feature type="non-terminal residue" evidence="1">
    <location>
        <position position="1"/>
    </location>
</feature>
<dbReference type="GO" id="GO:0001164">
    <property type="term" value="F:RNA polymerase I core promoter sequence-specific DNA binding"/>
    <property type="evidence" value="ECO:0007669"/>
    <property type="project" value="TreeGrafter"/>
</dbReference>
<name>A0AA88YL17_PINIB</name>
<dbReference type="InterPro" id="IPR038801">
    <property type="entry name" value="TAF1C"/>
</dbReference>
<dbReference type="GO" id="GO:0001650">
    <property type="term" value="C:fibrillar center"/>
    <property type="evidence" value="ECO:0007669"/>
    <property type="project" value="TreeGrafter"/>
</dbReference>
<comment type="caution">
    <text evidence="1">The sequence shown here is derived from an EMBL/GenBank/DDBJ whole genome shotgun (WGS) entry which is preliminary data.</text>
</comment>
<dbReference type="AlphaFoldDB" id="A0AA88YL17"/>
<evidence type="ECO:0000313" key="2">
    <source>
        <dbReference type="Proteomes" id="UP001186944"/>
    </source>
</evidence>
<sequence>FCFQRRSSDGIDIFALPSRHCNPRERIQVIVQYPGSPLHCLLATDYSLFILDERFPCHPILTWYHTSAQPPTYLTCLPSVGDGDLDLVTMSSQSLTDVCCFIVNLRSSETPVGLGSPFQISSIEYVF</sequence>
<accession>A0AA88YL17</accession>
<proteinExistence type="predicted"/>